<protein>
    <submittedName>
        <fullName evidence="4">BMC domain-containing protein</fullName>
    </submittedName>
</protein>
<gene>
    <name evidence="4" type="ORF">GNF83_17650</name>
</gene>
<sequence length="106" mass="11229">MTRPAIGCVEVQGYSVALAVMDQACKAANITIKGIDCNNPPNDSRARIPVMIQVKFSGTVSDVQAALDVARETASRYLAPDEMLFHLIPSGSAELMGLLPQGKVSP</sequence>
<dbReference type="Gene3D" id="3.30.70.1710">
    <property type="match status" value="1"/>
</dbReference>
<dbReference type="GO" id="GO:0031469">
    <property type="term" value="C:bacterial microcompartment"/>
    <property type="evidence" value="ECO:0007669"/>
    <property type="project" value="UniProtKB-SubCell"/>
</dbReference>
<evidence type="ECO:0000259" key="3">
    <source>
        <dbReference type="SMART" id="SM00877"/>
    </source>
</evidence>
<dbReference type="SUPFAM" id="SSF143414">
    <property type="entry name" value="CcmK-like"/>
    <property type="match status" value="1"/>
</dbReference>
<accession>A0AAW9KI02</accession>
<dbReference type="Proteomes" id="UP001288944">
    <property type="component" value="Unassembled WGS sequence"/>
</dbReference>
<dbReference type="AlphaFoldDB" id="A0AAW9KI02"/>
<proteinExistence type="predicted"/>
<feature type="non-terminal residue" evidence="4">
    <location>
        <position position="106"/>
    </location>
</feature>
<dbReference type="Pfam" id="PF00936">
    <property type="entry name" value="BMC"/>
    <property type="match status" value="1"/>
</dbReference>
<evidence type="ECO:0000256" key="1">
    <source>
        <dbReference type="ARBA" id="ARBA00024322"/>
    </source>
</evidence>
<evidence type="ECO:0000313" key="4">
    <source>
        <dbReference type="EMBL" id="MDZ7542972.1"/>
    </source>
</evidence>
<dbReference type="SMART" id="SM00877">
    <property type="entry name" value="BMC"/>
    <property type="match status" value="1"/>
</dbReference>
<reference evidence="4" key="1">
    <citation type="submission" date="2019-11" db="EMBL/GenBank/DDBJ databases">
        <title>Characterization of Clostridium perfringens isolates from swine manure treated agricultural soils.</title>
        <authorList>
            <person name="Wushke S.T."/>
        </authorList>
    </citation>
    <scope>NUCLEOTIDE SEQUENCE</scope>
    <source>
        <strain evidence="4">X62</strain>
    </source>
</reference>
<keyword evidence="2" id="KW-1283">Bacterial microcompartment</keyword>
<dbReference type="EMBL" id="WNUR01000669">
    <property type="protein sequence ID" value="MDZ7542972.1"/>
    <property type="molecule type" value="Genomic_DNA"/>
</dbReference>
<name>A0AAW9KI02_CLOPF</name>
<feature type="domain" description="Bacterial microcompartment" evidence="3">
    <location>
        <begin position="4"/>
        <end position="82"/>
    </location>
</feature>
<dbReference type="InterPro" id="IPR037233">
    <property type="entry name" value="CcmK-like_sf"/>
</dbReference>
<organism evidence="4 5">
    <name type="scientific">Clostridium perfringens</name>
    <dbReference type="NCBI Taxonomy" id="1502"/>
    <lineage>
        <taxon>Bacteria</taxon>
        <taxon>Bacillati</taxon>
        <taxon>Bacillota</taxon>
        <taxon>Clostridia</taxon>
        <taxon>Eubacteriales</taxon>
        <taxon>Clostridiaceae</taxon>
        <taxon>Clostridium</taxon>
    </lineage>
</organism>
<comment type="caution">
    <text evidence="4">The sequence shown here is derived from an EMBL/GenBank/DDBJ whole genome shotgun (WGS) entry which is preliminary data.</text>
</comment>
<evidence type="ECO:0000313" key="5">
    <source>
        <dbReference type="Proteomes" id="UP001288944"/>
    </source>
</evidence>
<dbReference type="InterPro" id="IPR000249">
    <property type="entry name" value="BMC_dom"/>
</dbReference>
<dbReference type="CDD" id="cd06169">
    <property type="entry name" value="BMC"/>
    <property type="match status" value="1"/>
</dbReference>
<comment type="subcellular location">
    <subcellularLocation>
        <location evidence="1">Bacterial microcompartment</location>
    </subcellularLocation>
</comment>
<evidence type="ECO:0000256" key="2">
    <source>
        <dbReference type="ARBA" id="ARBA00024446"/>
    </source>
</evidence>